<proteinExistence type="inferred from homology"/>
<keyword evidence="7" id="KW-0997">Cell inner membrane</keyword>
<keyword evidence="9" id="KW-0732">Signal</keyword>
<evidence type="ECO:0000313" key="12">
    <source>
        <dbReference type="Proteomes" id="UP001595528"/>
    </source>
</evidence>
<comment type="subcellular location">
    <subcellularLocation>
        <location evidence="7">Cell inner membrane</location>
        <topology evidence="7">Multi-pass membrane protein</topology>
    </subcellularLocation>
    <subcellularLocation>
        <location evidence="1">Cell membrane</location>
        <topology evidence="1">Multi-pass membrane protein</topology>
    </subcellularLocation>
</comment>
<feature type="compositionally biased region" description="Basic and acidic residues" evidence="8">
    <location>
        <begin position="638"/>
        <end position="648"/>
    </location>
</feature>
<sequence length="648" mass="71310">MTSKPRRRRLPPAITIAALLACLLAAAIPGAGVGPAVAQPEVPGTATKKVAGPDEKSALDNLLAALESGGNLLIGLMRPAQEQGTLQDPRWNGLESPRQTVLTFLEAMHQVGLGYDEAWPRALKTLDPPEGTDTAAARGMAVQLRDVLERFPPIAAVDLPGKEEAEGRFRRFELFPRGLPHDWIWQRLEDPPEQRLALVEGSDGLWRFSSRSLAELPALHASLIRLPPIYQETERGQRFLQVFDPTVEETPWWGWLALLAALAAGYGAARLLRSGSARLCRRLDRAERPVAAAIARGAGTPAALFVFSILLTVGLAYVQFGPALQNLRWDILQALMVLTGCWLLIELIDLVSALVQARLSRRNDSRFERMAVTALRRALRAFVLVLLAIFLLQNLVGIDIGAFLAGVGIIGLAISLAGQDSIKNLFGALSIFINRPFVVGDWIRFEGKMGEHLGEVEDIGMQATVLREIGGDVTTIPNMLFIDREVDNLSARSFIRRQMDIALPYHSRPEEVGRALEVVEGVLRDDEVAADALVDLQDRGPEVSFSGFGAYALNIRAYHWYLMGERGEVQRDSDRGWYSYLKHCSMVNRKLFEAFDRAGLDFAFPTQTLELRGADGPALRLQDDRPAVRGPSGPQRDAVPERRAAARS</sequence>
<name>A0ABV7KVA6_9PROT</name>
<dbReference type="InterPro" id="IPR011014">
    <property type="entry name" value="MscS_channel_TM-2"/>
</dbReference>
<comment type="similarity">
    <text evidence="2 7">Belongs to the MscS (TC 1.A.23) family.</text>
</comment>
<evidence type="ECO:0000256" key="1">
    <source>
        <dbReference type="ARBA" id="ARBA00004651"/>
    </source>
</evidence>
<dbReference type="InterPro" id="IPR011066">
    <property type="entry name" value="MscS_channel_C_sf"/>
</dbReference>
<evidence type="ECO:0000256" key="9">
    <source>
        <dbReference type="SAM" id="SignalP"/>
    </source>
</evidence>
<keyword evidence="3" id="KW-1003">Cell membrane</keyword>
<dbReference type="Proteomes" id="UP001595528">
    <property type="component" value="Unassembled WGS sequence"/>
</dbReference>
<keyword evidence="12" id="KW-1185">Reference proteome</keyword>
<feature type="domain" description="Mechanosensitive ion channel MscS" evidence="10">
    <location>
        <begin position="420"/>
        <end position="490"/>
    </location>
</feature>
<evidence type="ECO:0000313" key="11">
    <source>
        <dbReference type="EMBL" id="MFC3226308.1"/>
    </source>
</evidence>
<feature type="region of interest" description="Disordered" evidence="8">
    <location>
        <begin position="620"/>
        <end position="648"/>
    </location>
</feature>
<dbReference type="InterPro" id="IPR010920">
    <property type="entry name" value="LSM_dom_sf"/>
</dbReference>
<keyword evidence="4 7" id="KW-0812">Transmembrane</keyword>
<dbReference type="PROSITE" id="PS51257">
    <property type="entry name" value="PROKAR_LIPOPROTEIN"/>
    <property type="match status" value="1"/>
</dbReference>
<dbReference type="SUPFAM" id="SSF82689">
    <property type="entry name" value="Mechanosensitive channel protein MscS (YggB), C-terminal domain"/>
    <property type="match status" value="1"/>
</dbReference>
<feature type="transmembrane region" description="Helical" evidence="7">
    <location>
        <begin position="252"/>
        <end position="272"/>
    </location>
</feature>
<dbReference type="Gene3D" id="3.30.70.100">
    <property type="match status" value="1"/>
</dbReference>
<organism evidence="11 12">
    <name type="scientific">Marinibaculum pumilum</name>
    <dbReference type="NCBI Taxonomy" id="1766165"/>
    <lineage>
        <taxon>Bacteria</taxon>
        <taxon>Pseudomonadati</taxon>
        <taxon>Pseudomonadota</taxon>
        <taxon>Alphaproteobacteria</taxon>
        <taxon>Rhodospirillales</taxon>
        <taxon>Rhodospirillaceae</taxon>
        <taxon>Marinibaculum</taxon>
    </lineage>
</organism>
<dbReference type="Gene3D" id="1.10.287.1260">
    <property type="match status" value="1"/>
</dbReference>
<evidence type="ECO:0000256" key="2">
    <source>
        <dbReference type="ARBA" id="ARBA00008017"/>
    </source>
</evidence>
<feature type="chain" id="PRO_5046673340" description="Small-conductance mechanosensitive channel" evidence="9">
    <location>
        <begin position="39"/>
        <end position="648"/>
    </location>
</feature>
<evidence type="ECO:0000259" key="10">
    <source>
        <dbReference type="Pfam" id="PF00924"/>
    </source>
</evidence>
<keyword evidence="7" id="KW-0813">Transport</keyword>
<dbReference type="Gene3D" id="2.30.30.60">
    <property type="match status" value="1"/>
</dbReference>
<feature type="transmembrane region" description="Helical" evidence="7">
    <location>
        <begin position="331"/>
        <end position="357"/>
    </location>
</feature>
<dbReference type="SUPFAM" id="SSF50182">
    <property type="entry name" value="Sm-like ribonucleoproteins"/>
    <property type="match status" value="1"/>
</dbReference>
<dbReference type="EMBL" id="JBHRTR010000010">
    <property type="protein sequence ID" value="MFC3226308.1"/>
    <property type="molecule type" value="Genomic_DNA"/>
</dbReference>
<protein>
    <recommendedName>
        <fullName evidence="7">Small-conductance mechanosensitive channel</fullName>
    </recommendedName>
</protein>
<reference evidence="12" key="1">
    <citation type="journal article" date="2019" name="Int. J. Syst. Evol. Microbiol.">
        <title>The Global Catalogue of Microorganisms (GCM) 10K type strain sequencing project: providing services to taxonomists for standard genome sequencing and annotation.</title>
        <authorList>
            <consortium name="The Broad Institute Genomics Platform"/>
            <consortium name="The Broad Institute Genome Sequencing Center for Infectious Disease"/>
            <person name="Wu L."/>
            <person name="Ma J."/>
        </authorList>
    </citation>
    <scope>NUCLEOTIDE SEQUENCE [LARGE SCALE GENOMIC DNA]</scope>
    <source>
        <strain evidence="12">KCTC 42964</strain>
    </source>
</reference>
<dbReference type="InterPro" id="IPR023408">
    <property type="entry name" value="MscS_beta-dom_sf"/>
</dbReference>
<evidence type="ECO:0000256" key="6">
    <source>
        <dbReference type="ARBA" id="ARBA00023136"/>
    </source>
</evidence>
<gene>
    <name evidence="11" type="ORF">ACFOGJ_03650</name>
</gene>
<dbReference type="RefSeq" id="WP_379898214.1">
    <property type="nucleotide sequence ID" value="NZ_JBHRTR010000010.1"/>
</dbReference>
<feature type="transmembrane region" description="Helical" evidence="7">
    <location>
        <begin position="293"/>
        <end position="319"/>
    </location>
</feature>
<dbReference type="PANTHER" id="PTHR30221">
    <property type="entry name" value="SMALL-CONDUCTANCE MECHANOSENSITIVE CHANNEL"/>
    <property type="match status" value="1"/>
</dbReference>
<keyword evidence="7" id="KW-0406">Ion transport</keyword>
<keyword evidence="7" id="KW-0407">Ion channel</keyword>
<dbReference type="InterPro" id="IPR006685">
    <property type="entry name" value="MscS_channel_2nd"/>
</dbReference>
<evidence type="ECO:0000256" key="7">
    <source>
        <dbReference type="RuleBase" id="RU369025"/>
    </source>
</evidence>
<evidence type="ECO:0000256" key="3">
    <source>
        <dbReference type="ARBA" id="ARBA00022475"/>
    </source>
</evidence>
<feature type="signal peptide" evidence="9">
    <location>
        <begin position="1"/>
        <end position="38"/>
    </location>
</feature>
<feature type="transmembrane region" description="Helical" evidence="7">
    <location>
        <begin position="378"/>
        <end position="396"/>
    </location>
</feature>
<dbReference type="Pfam" id="PF00924">
    <property type="entry name" value="MS_channel_2nd"/>
    <property type="match status" value="1"/>
</dbReference>
<dbReference type="InterPro" id="IPR045275">
    <property type="entry name" value="MscS_archaea/bacteria_type"/>
</dbReference>
<comment type="function">
    <text evidence="7">Mechanosensitive channel that participates in the regulation of osmotic pressure changes within the cell, opening in response to stretch forces in the membrane lipid bilayer, without the need for other proteins. Contributes to normal resistance to hypoosmotic shock. Forms an ion channel of 1.0 nanosiemens conductance with a slight preference for anions.</text>
</comment>
<comment type="subunit">
    <text evidence="7">Homoheptamer.</text>
</comment>
<dbReference type="PANTHER" id="PTHR30221:SF1">
    <property type="entry name" value="SMALL-CONDUCTANCE MECHANOSENSITIVE CHANNEL"/>
    <property type="match status" value="1"/>
</dbReference>
<keyword evidence="6 7" id="KW-0472">Membrane</keyword>
<evidence type="ECO:0000256" key="8">
    <source>
        <dbReference type="SAM" id="MobiDB-lite"/>
    </source>
</evidence>
<keyword evidence="5 7" id="KW-1133">Transmembrane helix</keyword>
<evidence type="ECO:0000256" key="4">
    <source>
        <dbReference type="ARBA" id="ARBA00022692"/>
    </source>
</evidence>
<accession>A0ABV7KVA6</accession>
<evidence type="ECO:0000256" key="5">
    <source>
        <dbReference type="ARBA" id="ARBA00022989"/>
    </source>
</evidence>
<comment type="caution">
    <text evidence="11">The sequence shown here is derived from an EMBL/GenBank/DDBJ whole genome shotgun (WGS) entry which is preliminary data.</text>
</comment>
<dbReference type="SUPFAM" id="SSF82861">
    <property type="entry name" value="Mechanosensitive channel protein MscS (YggB), transmembrane region"/>
    <property type="match status" value="1"/>
</dbReference>